<dbReference type="Pfam" id="PF13738">
    <property type="entry name" value="Pyr_redox_3"/>
    <property type="match status" value="1"/>
</dbReference>
<protein>
    <submittedName>
        <fullName evidence="1">Cyclohexanone monooxygenase</fullName>
    </submittedName>
</protein>
<accession>A0ABN5V9X5</accession>
<sequence length="504" mass="55288">MPHQDEPTTSVVRETHHVEALIIGSGLSGIGAAVTLRNAGVRDLAVIEKADDLGGTWRDNTYPGCACDVPSALYSYSFAPNPEWTRAFAGQPEIRAYLRDTAARYGITPLIRFGTEAIRAQWDPGAARWRVETNRDHYTARFLIAAAGPWHEPRLPDIPGLADFPGEVFHSSRWRHDHDLTGARVAVIGTGASAVQFVPAIQPRVGRLHLFQRTAQWVLPKPDHYVPHAERRLLRRFPAAQRALRNAEYGALETLGLGFRHPSLLRAVQKLGSLHLRATVKDPRLRRALTPDYTLGCKRLLLSNSYYPALTRPNVSVHATAVEAVRGSRVVGADGSGADVDTIILGTGFHILDMPIAGRVLDSDGASLDDHWKGSPDAYLGTTVSGFPNAFVLLGPHLGTGHSSAYMVLEAQLDYLAGAVRHFRAAGWTSMDVRPEVQAAFSAEVRQALSTTVYNTGGCSSYYLDVNGRNSFSWPWSTGRMRRRLAEFDPEAYTATSENSNRLL</sequence>
<evidence type="ECO:0000313" key="1">
    <source>
        <dbReference type="EMBL" id="BBC29796.1"/>
    </source>
</evidence>
<name>A0ABN5V9X5_9ACTN</name>
<keyword evidence="1" id="KW-0503">Monooxygenase</keyword>
<organism evidence="1 2">
    <name type="scientific">Streptomyces graminofaciens</name>
    <dbReference type="NCBI Taxonomy" id="68212"/>
    <lineage>
        <taxon>Bacteria</taxon>
        <taxon>Bacillati</taxon>
        <taxon>Actinomycetota</taxon>
        <taxon>Actinomycetes</taxon>
        <taxon>Kitasatosporales</taxon>
        <taxon>Streptomycetaceae</taxon>
        <taxon>Streptomyces</taxon>
    </lineage>
</organism>
<reference evidence="1 2" key="1">
    <citation type="journal article" date="2010" name="ChemBioChem">
        <title>Cloning and characterization of the biosynthetic gene cluster of 16-membered macrolide antibiotic FD-891: involvement of a dual functional cytochrome P450 monooxygenase catalyzing epoxidation and hydroxylation.</title>
        <authorList>
            <person name="Kudo F."/>
            <person name="Motegi A."/>
            <person name="Mizoue K."/>
            <person name="Eguchi T."/>
        </authorList>
    </citation>
    <scope>NUCLEOTIDE SEQUENCE [LARGE SCALE GENOMIC DNA]</scope>
    <source>
        <strain evidence="1 2">A-8890</strain>
    </source>
</reference>
<keyword evidence="2" id="KW-1185">Reference proteome</keyword>
<dbReference type="Proteomes" id="UP001321542">
    <property type="component" value="Chromosome"/>
</dbReference>
<dbReference type="InterPro" id="IPR051209">
    <property type="entry name" value="FAD-bind_Monooxygenase_sf"/>
</dbReference>
<dbReference type="EMBL" id="AP018448">
    <property type="protein sequence ID" value="BBC29796.1"/>
    <property type="molecule type" value="Genomic_DNA"/>
</dbReference>
<dbReference type="GO" id="GO:0004497">
    <property type="term" value="F:monooxygenase activity"/>
    <property type="evidence" value="ECO:0007669"/>
    <property type="project" value="UniProtKB-KW"/>
</dbReference>
<dbReference type="PANTHER" id="PTHR42877:SF4">
    <property type="entry name" value="FAD_NAD(P)-BINDING DOMAIN-CONTAINING PROTEIN-RELATED"/>
    <property type="match status" value="1"/>
</dbReference>
<reference evidence="1 2" key="2">
    <citation type="journal article" date="2023" name="ChemBioChem">
        <title>Acyltransferase Domain Exchange between Two Independent Type I Polyketide Synthases in the Same Producer Strain of Macrolide Antibiotics.</title>
        <authorList>
            <person name="Kudo F."/>
            <person name="Kishikawa K."/>
            <person name="Tsuboi K."/>
            <person name="Kido T."/>
            <person name="Usui T."/>
            <person name="Hashimoto J."/>
            <person name="Shin-Ya K."/>
            <person name="Miyanaga A."/>
            <person name="Eguchi T."/>
        </authorList>
    </citation>
    <scope>NUCLEOTIDE SEQUENCE [LARGE SCALE GENOMIC DNA]</scope>
    <source>
        <strain evidence="1 2">A-8890</strain>
    </source>
</reference>
<dbReference type="Gene3D" id="3.50.50.60">
    <property type="entry name" value="FAD/NAD(P)-binding domain"/>
    <property type="match status" value="3"/>
</dbReference>
<dbReference type="PANTHER" id="PTHR42877">
    <property type="entry name" value="L-ORNITHINE N(5)-MONOOXYGENASE-RELATED"/>
    <property type="match status" value="1"/>
</dbReference>
<dbReference type="SUPFAM" id="SSF51905">
    <property type="entry name" value="FAD/NAD(P)-binding domain"/>
    <property type="match status" value="2"/>
</dbReference>
<dbReference type="RefSeq" id="WP_286248002.1">
    <property type="nucleotide sequence ID" value="NZ_AP018448.1"/>
</dbReference>
<evidence type="ECO:0000313" key="2">
    <source>
        <dbReference type="Proteomes" id="UP001321542"/>
    </source>
</evidence>
<proteinExistence type="predicted"/>
<keyword evidence="1" id="KW-0560">Oxidoreductase</keyword>
<gene>
    <name evidence="1" type="ORF">SGFS_010900</name>
</gene>
<dbReference type="InterPro" id="IPR036188">
    <property type="entry name" value="FAD/NAD-bd_sf"/>
</dbReference>